<keyword evidence="7 10" id="KW-0482">Metalloprotease</keyword>
<evidence type="ECO:0000313" key="10">
    <source>
        <dbReference type="EMBL" id="MCQ8772877.1"/>
    </source>
</evidence>
<dbReference type="PANTHER" id="PTHR47466:SF1">
    <property type="entry name" value="METALLOPROTEASE MEP1 (AFU_ORTHOLOGUE AFUA_1G07730)-RELATED"/>
    <property type="match status" value="1"/>
</dbReference>
<dbReference type="Gene3D" id="3.40.390.10">
    <property type="entry name" value="Collagenase (Catalytic Domain)"/>
    <property type="match status" value="1"/>
</dbReference>
<dbReference type="GO" id="GO:0046872">
    <property type="term" value="F:metal ion binding"/>
    <property type="evidence" value="ECO:0007669"/>
    <property type="project" value="UniProtKB-KW"/>
</dbReference>
<feature type="domain" description="Peptidase M43 pregnancy-associated plasma-A" evidence="9">
    <location>
        <begin position="158"/>
        <end position="308"/>
    </location>
</feature>
<evidence type="ECO:0000256" key="3">
    <source>
        <dbReference type="ARBA" id="ARBA00022723"/>
    </source>
</evidence>
<evidence type="ECO:0000256" key="2">
    <source>
        <dbReference type="ARBA" id="ARBA00022670"/>
    </source>
</evidence>
<dbReference type="SUPFAM" id="SSF55486">
    <property type="entry name" value="Metalloproteases ('zincins'), catalytic domain"/>
    <property type="match status" value="1"/>
</dbReference>
<evidence type="ECO:0000256" key="8">
    <source>
        <dbReference type="ARBA" id="ARBA00023157"/>
    </source>
</evidence>
<protein>
    <submittedName>
        <fullName evidence="10">Zinc metalloprotease</fullName>
    </submittedName>
</protein>
<keyword evidence="4" id="KW-0732">Signal</keyword>
<dbReference type="CDD" id="cd04275">
    <property type="entry name" value="ZnMc_pappalysin_like"/>
    <property type="match status" value="1"/>
</dbReference>
<keyword evidence="11" id="KW-1185">Reference proteome</keyword>
<dbReference type="AlphaFoldDB" id="A0A9X2LKF1"/>
<sequence>MSENDATNLSIPQRRDCGTMPVHHRLMAEDPAYATARVEIENQAFAYETGAASTARVGPTRIPVVVHVLFNTAAQNISDAQITSQIDVLNQDFRAQNPDVAKVPPVWKPLVADARIQFHLATEDPEGQPTDGITRTQTQTTRFNIRTDDAKSASTGGHDAWPADKYLNIWVCPRIFNPADGDEILGYAQFPGGAPETDGVVIGHRFFGTNGTSSAPFNLGRTTTHEVGHWLNLRHIWGDDGEGCSGSDFVADTPNAGGPNFGTPTFPSLTCSNGPDGDMFVNYMDYTDDKGMFMFTKGQAARMDAALDSFRSSF</sequence>
<keyword evidence="3" id="KW-0479">Metal-binding</keyword>
<evidence type="ECO:0000256" key="6">
    <source>
        <dbReference type="ARBA" id="ARBA00022833"/>
    </source>
</evidence>
<evidence type="ECO:0000256" key="4">
    <source>
        <dbReference type="ARBA" id="ARBA00022729"/>
    </source>
</evidence>
<comment type="similarity">
    <text evidence="1">Belongs to the peptidase M43B family.</text>
</comment>
<dbReference type="PANTHER" id="PTHR47466">
    <property type="match status" value="1"/>
</dbReference>
<dbReference type="Proteomes" id="UP001142374">
    <property type="component" value="Unassembled WGS sequence"/>
</dbReference>
<dbReference type="InterPro" id="IPR008754">
    <property type="entry name" value="Peptidase_M43"/>
</dbReference>
<name>A0A9X2LKF1_9ACTN</name>
<dbReference type="InterPro" id="IPR024079">
    <property type="entry name" value="MetalloPept_cat_dom_sf"/>
</dbReference>
<organism evidence="10 11">
    <name type="scientific">Streptomyces telluris</name>
    <dbReference type="NCBI Taxonomy" id="2720021"/>
    <lineage>
        <taxon>Bacteria</taxon>
        <taxon>Bacillati</taxon>
        <taxon>Actinomycetota</taxon>
        <taxon>Actinomycetes</taxon>
        <taxon>Kitasatosporales</taxon>
        <taxon>Streptomycetaceae</taxon>
        <taxon>Streptomyces</taxon>
    </lineage>
</organism>
<evidence type="ECO:0000256" key="7">
    <source>
        <dbReference type="ARBA" id="ARBA00023049"/>
    </source>
</evidence>
<proteinExistence type="inferred from homology"/>
<keyword evidence="6" id="KW-0862">Zinc</keyword>
<evidence type="ECO:0000256" key="5">
    <source>
        <dbReference type="ARBA" id="ARBA00022801"/>
    </source>
</evidence>
<evidence type="ECO:0000313" key="11">
    <source>
        <dbReference type="Proteomes" id="UP001142374"/>
    </source>
</evidence>
<accession>A0A9X2LKF1</accession>
<keyword evidence="2" id="KW-0645">Protease</keyword>
<dbReference type="EMBL" id="JANIID010000025">
    <property type="protein sequence ID" value="MCQ8772877.1"/>
    <property type="molecule type" value="Genomic_DNA"/>
</dbReference>
<dbReference type="RefSeq" id="WP_256791121.1">
    <property type="nucleotide sequence ID" value="NZ_JANIID010000025.1"/>
</dbReference>
<dbReference type="GO" id="GO:0008237">
    <property type="term" value="F:metallopeptidase activity"/>
    <property type="evidence" value="ECO:0007669"/>
    <property type="project" value="UniProtKB-KW"/>
</dbReference>
<comment type="caution">
    <text evidence="10">The sequence shown here is derived from an EMBL/GenBank/DDBJ whole genome shotgun (WGS) entry which is preliminary data.</text>
</comment>
<dbReference type="GO" id="GO:0006508">
    <property type="term" value="P:proteolysis"/>
    <property type="evidence" value="ECO:0007669"/>
    <property type="project" value="UniProtKB-KW"/>
</dbReference>
<reference evidence="10" key="1">
    <citation type="submission" date="2022-06" db="EMBL/GenBank/DDBJ databases">
        <title>WGS of actinobacteria.</title>
        <authorList>
            <person name="Thawai C."/>
        </authorList>
    </citation>
    <scope>NUCLEOTIDE SEQUENCE</scope>
    <source>
        <strain evidence="10">AA8</strain>
    </source>
</reference>
<keyword evidence="8" id="KW-1015">Disulfide bond</keyword>
<keyword evidence="5" id="KW-0378">Hydrolase</keyword>
<evidence type="ECO:0000256" key="1">
    <source>
        <dbReference type="ARBA" id="ARBA00008721"/>
    </source>
</evidence>
<dbReference type="Pfam" id="PF05572">
    <property type="entry name" value="Peptidase_M43"/>
    <property type="match status" value="1"/>
</dbReference>
<evidence type="ECO:0000259" key="9">
    <source>
        <dbReference type="Pfam" id="PF05572"/>
    </source>
</evidence>
<gene>
    <name evidence="10" type="ORF">NQU55_24350</name>
</gene>